<comment type="subcellular location">
    <subcellularLocation>
        <location evidence="1">Nucleus</location>
    </subcellularLocation>
</comment>
<keyword evidence="10" id="KW-1185">Reference proteome</keyword>
<evidence type="ECO:0000256" key="2">
    <source>
        <dbReference type="ARBA" id="ARBA00021080"/>
    </source>
</evidence>
<reference evidence="9 10" key="1">
    <citation type="journal article" date="2024" name="bioRxiv">
        <title>A reference genome for Trichogramma kaykai: A tiny desert-dwelling parasitoid wasp with competing sex-ratio distorters.</title>
        <authorList>
            <person name="Culotta J."/>
            <person name="Lindsey A.R."/>
        </authorList>
    </citation>
    <scope>NUCLEOTIDE SEQUENCE [LARGE SCALE GENOMIC DNA]</scope>
    <source>
        <strain evidence="9 10">KSX58</strain>
    </source>
</reference>
<dbReference type="InterPro" id="IPR000504">
    <property type="entry name" value="RRM_dom"/>
</dbReference>
<evidence type="ECO:0000256" key="6">
    <source>
        <dbReference type="PROSITE-ProRule" id="PRU00176"/>
    </source>
</evidence>
<evidence type="ECO:0000256" key="4">
    <source>
        <dbReference type="ARBA" id="ARBA00023242"/>
    </source>
</evidence>
<sequence>MKLTGRKRPGADKLLEHRWFESSLENPISKVRLKRYVIKKRWVKAVNTILALKRMGAHINLELDNSNLKNWSAYFKDEYDALKAGSIDGTDTEPHDKAITRALEARYVPPQNLKSKPERTLFVSRFGPRVSKNDLKELFEQHGEVVSVKVIYDVVTGHSKCYGFVEMRSERDAWRLARKVNDLVLFNHKLFVDLEVGRVMKNWKPRRLGGGFGGKKESGQLRFGGKERPFKKPISMEASSSSSSPYHRHRDTD</sequence>
<dbReference type="SMART" id="SM00360">
    <property type="entry name" value="RRM"/>
    <property type="match status" value="1"/>
</dbReference>
<evidence type="ECO:0000313" key="10">
    <source>
        <dbReference type="Proteomes" id="UP001627154"/>
    </source>
</evidence>
<accession>A0ABD2XLS0</accession>
<dbReference type="PANTHER" id="PTHR13952">
    <property type="entry name" value="U1 SMALL NUCLEAR RIBONUCLEOPROTEIN 70 KD"/>
    <property type="match status" value="1"/>
</dbReference>
<proteinExistence type="predicted"/>
<dbReference type="GO" id="GO:0005634">
    <property type="term" value="C:nucleus"/>
    <property type="evidence" value="ECO:0007669"/>
    <property type="project" value="UniProtKB-SubCell"/>
</dbReference>
<dbReference type="GO" id="GO:0003723">
    <property type="term" value="F:RNA binding"/>
    <property type="evidence" value="ECO:0007669"/>
    <property type="project" value="UniProtKB-UniRule"/>
</dbReference>
<dbReference type="InterPro" id="IPR012677">
    <property type="entry name" value="Nucleotide-bd_a/b_plait_sf"/>
</dbReference>
<dbReference type="GO" id="GO:1990904">
    <property type="term" value="C:ribonucleoprotein complex"/>
    <property type="evidence" value="ECO:0007669"/>
    <property type="project" value="UniProtKB-ARBA"/>
</dbReference>
<name>A0ABD2XLS0_9HYME</name>
<feature type="region of interest" description="Disordered" evidence="7">
    <location>
        <begin position="209"/>
        <end position="253"/>
    </location>
</feature>
<comment type="caution">
    <text evidence="9">The sequence shown here is derived from an EMBL/GenBank/DDBJ whole genome shotgun (WGS) entry which is preliminary data.</text>
</comment>
<feature type="compositionally biased region" description="Basic and acidic residues" evidence="7">
    <location>
        <begin position="214"/>
        <end position="230"/>
    </location>
</feature>
<dbReference type="InterPro" id="IPR051183">
    <property type="entry name" value="U1_U11-U12_snRNP_70-35kDa"/>
</dbReference>
<evidence type="ECO:0000256" key="3">
    <source>
        <dbReference type="ARBA" id="ARBA00022884"/>
    </source>
</evidence>
<evidence type="ECO:0000256" key="1">
    <source>
        <dbReference type="ARBA" id="ARBA00004123"/>
    </source>
</evidence>
<dbReference type="PROSITE" id="PS50102">
    <property type="entry name" value="RRM"/>
    <property type="match status" value="1"/>
</dbReference>
<evidence type="ECO:0000313" key="9">
    <source>
        <dbReference type="EMBL" id="KAL3406275.1"/>
    </source>
</evidence>
<keyword evidence="4" id="KW-0539">Nucleus</keyword>
<dbReference type="AlphaFoldDB" id="A0ABD2XLS0"/>
<dbReference type="Proteomes" id="UP001627154">
    <property type="component" value="Unassembled WGS sequence"/>
</dbReference>
<dbReference type="SUPFAM" id="SSF54928">
    <property type="entry name" value="RNA-binding domain, RBD"/>
    <property type="match status" value="1"/>
</dbReference>
<dbReference type="FunFam" id="3.30.70.330:FF:000132">
    <property type="entry name" value="Small nuclear ribonucleoprotein U11/U12 subunit 35"/>
    <property type="match status" value="1"/>
</dbReference>
<dbReference type="PANTHER" id="PTHR13952:SF6">
    <property type="entry name" value="U11_U12 SMALL NUCLEAR RIBONUCLEOPROTEIN 35 KDA PROTEIN"/>
    <property type="match status" value="1"/>
</dbReference>
<dbReference type="Pfam" id="PF00076">
    <property type="entry name" value="RRM_1"/>
    <property type="match status" value="1"/>
</dbReference>
<gene>
    <name evidence="9" type="ORF">TKK_001625</name>
</gene>
<feature type="domain" description="RRM" evidence="8">
    <location>
        <begin position="119"/>
        <end position="197"/>
    </location>
</feature>
<evidence type="ECO:0000256" key="5">
    <source>
        <dbReference type="ARBA" id="ARBA00031739"/>
    </source>
</evidence>
<evidence type="ECO:0000259" key="8">
    <source>
        <dbReference type="PROSITE" id="PS50102"/>
    </source>
</evidence>
<dbReference type="Gene3D" id="3.30.70.330">
    <property type="match status" value="1"/>
</dbReference>
<dbReference type="EMBL" id="JBJJXI010000019">
    <property type="protein sequence ID" value="KAL3406275.1"/>
    <property type="molecule type" value="Genomic_DNA"/>
</dbReference>
<evidence type="ECO:0000256" key="7">
    <source>
        <dbReference type="SAM" id="MobiDB-lite"/>
    </source>
</evidence>
<organism evidence="9 10">
    <name type="scientific">Trichogramma kaykai</name>
    <dbReference type="NCBI Taxonomy" id="54128"/>
    <lineage>
        <taxon>Eukaryota</taxon>
        <taxon>Metazoa</taxon>
        <taxon>Ecdysozoa</taxon>
        <taxon>Arthropoda</taxon>
        <taxon>Hexapoda</taxon>
        <taxon>Insecta</taxon>
        <taxon>Pterygota</taxon>
        <taxon>Neoptera</taxon>
        <taxon>Endopterygota</taxon>
        <taxon>Hymenoptera</taxon>
        <taxon>Apocrita</taxon>
        <taxon>Proctotrupomorpha</taxon>
        <taxon>Chalcidoidea</taxon>
        <taxon>Trichogrammatidae</taxon>
        <taxon>Trichogramma</taxon>
    </lineage>
</organism>
<protein>
    <recommendedName>
        <fullName evidence="2">U11/U12 small nuclear ribonucleoprotein 35 kDa protein</fullName>
    </recommendedName>
    <alternativeName>
        <fullName evidence="5">U1 snRNP-binding protein homolog</fullName>
    </alternativeName>
</protein>
<keyword evidence="3 6" id="KW-0694">RNA-binding</keyword>
<dbReference type="InterPro" id="IPR035979">
    <property type="entry name" value="RBD_domain_sf"/>
</dbReference>